<dbReference type="EMBL" id="JAVDXT010000001">
    <property type="protein sequence ID" value="MDR7375477.1"/>
    <property type="molecule type" value="Genomic_DNA"/>
</dbReference>
<sequence length="113" mass="12540">MLTELSLHPAMFGPISSPRSLGTRPAAIPYRQQIETSIELGKVIVLDFAGVEATQSFVDELIGVVVLHHGRSVLELVKFRGCSDDMKAVIRFVISDRARQHDEEKSASRPVFH</sequence>
<protein>
    <recommendedName>
        <fullName evidence="1">DUF4325 domain-containing protein</fullName>
    </recommendedName>
</protein>
<gene>
    <name evidence="2" type="ORF">J2X19_000135</name>
</gene>
<dbReference type="Proteomes" id="UP001180487">
    <property type="component" value="Unassembled WGS sequence"/>
</dbReference>
<evidence type="ECO:0000259" key="1">
    <source>
        <dbReference type="Pfam" id="PF14213"/>
    </source>
</evidence>
<dbReference type="RefSeq" id="WP_310369730.1">
    <property type="nucleotide sequence ID" value="NZ_JAVDXT010000001.1"/>
</dbReference>
<name>A0ABU2C2D1_9BURK</name>
<organism evidence="2 3">
    <name type="scientific">Rhodoferax ferrireducens</name>
    <dbReference type="NCBI Taxonomy" id="192843"/>
    <lineage>
        <taxon>Bacteria</taxon>
        <taxon>Pseudomonadati</taxon>
        <taxon>Pseudomonadota</taxon>
        <taxon>Betaproteobacteria</taxon>
        <taxon>Burkholderiales</taxon>
        <taxon>Comamonadaceae</taxon>
        <taxon>Rhodoferax</taxon>
    </lineage>
</organism>
<accession>A0ABU2C2D1</accession>
<dbReference type="Pfam" id="PF14213">
    <property type="entry name" value="DUF4325"/>
    <property type="match status" value="1"/>
</dbReference>
<evidence type="ECO:0000313" key="2">
    <source>
        <dbReference type="EMBL" id="MDR7375477.1"/>
    </source>
</evidence>
<evidence type="ECO:0000313" key="3">
    <source>
        <dbReference type="Proteomes" id="UP001180487"/>
    </source>
</evidence>
<proteinExistence type="predicted"/>
<dbReference type="InterPro" id="IPR025474">
    <property type="entry name" value="DUF4325"/>
</dbReference>
<comment type="caution">
    <text evidence="2">The sequence shown here is derived from an EMBL/GenBank/DDBJ whole genome shotgun (WGS) entry which is preliminary data.</text>
</comment>
<keyword evidence="3" id="KW-1185">Reference proteome</keyword>
<reference evidence="2 3" key="1">
    <citation type="submission" date="2023-07" db="EMBL/GenBank/DDBJ databases">
        <title>Sorghum-associated microbial communities from plants grown in Nebraska, USA.</title>
        <authorList>
            <person name="Schachtman D."/>
        </authorList>
    </citation>
    <scope>NUCLEOTIDE SEQUENCE [LARGE SCALE GENOMIC DNA]</scope>
    <source>
        <strain evidence="2 3">BE313</strain>
    </source>
</reference>
<feature type="domain" description="DUF4325" evidence="1">
    <location>
        <begin position="31"/>
        <end position="85"/>
    </location>
</feature>